<dbReference type="OMA" id="MTRIPQV"/>
<protein>
    <submittedName>
        <fullName evidence="2">Uncharacterized protein</fullName>
    </submittedName>
</protein>
<proteinExistence type="predicted"/>
<dbReference type="KEGG" id="dsq:DICSQDRAFT_170045"/>
<dbReference type="RefSeq" id="XP_007365725.1">
    <property type="nucleotide sequence ID" value="XM_007365663.1"/>
</dbReference>
<feature type="compositionally biased region" description="Low complexity" evidence="1">
    <location>
        <begin position="363"/>
        <end position="374"/>
    </location>
</feature>
<dbReference type="GeneID" id="18839085"/>
<name>R7T0Z2_DICSQ</name>
<dbReference type="AlphaFoldDB" id="R7T0Z2"/>
<feature type="compositionally biased region" description="Basic residues" evidence="1">
    <location>
        <begin position="276"/>
        <end position="291"/>
    </location>
</feature>
<dbReference type="EMBL" id="JH719409">
    <property type="protein sequence ID" value="EJF61630.1"/>
    <property type="molecule type" value="Genomic_DNA"/>
</dbReference>
<feature type="compositionally biased region" description="Pro residues" evidence="1">
    <location>
        <begin position="295"/>
        <end position="307"/>
    </location>
</feature>
<evidence type="ECO:0000313" key="3">
    <source>
        <dbReference type="Proteomes" id="UP000053319"/>
    </source>
</evidence>
<organism evidence="2 3">
    <name type="scientific">Dichomitus squalens (strain LYAD-421)</name>
    <name type="common">Western red white-rot fungus</name>
    <dbReference type="NCBI Taxonomy" id="732165"/>
    <lineage>
        <taxon>Eukaryota</taxon>
        <taxon>Fungi</taxon>
        <taxon>Dikarya</taxon>
        <taxon>Basidiomycota</taxon>
        <taxon>Agaricomycotina</taxon>
        <taxon>Agaricomycetes</taxon>
        <taxon>Polyporales</taxon>
        <taxon>Polyporaceae</taxon>
        <taxon>Dichomitus</taxon>
    </lineage>
</organism>
<dbReference type="Proteomes" id="UP000053319">
    <property type="component" value="Unassembled WGS sequence"/>
</dbReference>
<feature type="compositionally biased region" description="Low complexity" evidence="1">
    <location>
        <begin position="21"/>
        <end position="30"/>
    </location>
</feature>
<feature type="compositionally biased region" description="Basic and acidic residues" evidence="1">
    <location>
        <begin position="557"/>
        <end position="572"/>
    </location>
</feature>
<feature type="region of interest" description="Disordered" evidence="1">
    <location>
        <begin position="557"/>
        <end position="581"/>
    </location>
</feature>
<reference evidence="2 3" key="1">
    <citation type="journal article" date="2012" name="Science">
        <title>The Paleozoic origin of enzymatic lignin decomposition reconstructed from 31 fungal genomes.</title>
        <authorList>
            <person name="Floudas D."/>
            <person name="Binder M."/>
            <person name="Riley R."/>
            <person name="Barry K."/>
            <person name="Blanchette R.A."/>
            <person name="Henrissat B."/>
            <person name="Martinez A.T."/>
            <person name="Otillar R."/>
            <person name="Spatafora J.W."/>
            <person name="Yadav J.S."/>
            <person name="Aerts A."/>
            <person name="Benoit I."/>
            <person name="Boyd A."/>
            <person name="Carlson A."/>
            <person name="Copeland A."/>
            <person name="Coutinho P.M."/>
            <person name="de Vries R.P."/>
            <person name="Ferreira P."/>
            <person name="Findley K."/>
            <person name="Foster B."/>
            <person name="Gaskell J."/>
            <person name="Glotzer D."/>
            <person name="Gorecki P."/>
            <person name="Heitman J."/>
            <person name="Hesse C."/>
            <person name="Hori C."/>
            <person name="Igarashi K."/>
            <person name="Jurgens J.A."/>
            <person name="Kallen N."/>
            <person name="Kersten P."/>
            <person name="Kohler A."/>
            <person name="Kuees U."/>
            <person name="Kumar T.K.A."/>
            <person name="Kuo A."/>
            <person name="LaButti K."/>
            <person name="Larrondo L.F."/>
            <person name="Lindquist E."/>
            <person name="Ling A."/>
            <person name="Lombard V."/>
            <person name="Lucas S."/>
            <person name="Lundell T."/>
            <person name="Martin R."/>
            <person name="McLaughlin D.J."/>
            <person name="Morgenstern I."/>
            <person name="Morin E."/>
            <person name="Murat C."/>
            <person name="Nagy L.G."/>
            <person name="Nolan M."/>
            <person name="Ohm R.A."/>
            <person name="Patyshakuliyeva A."/>
            <person name="Rokas A."/>
            <person name="Ruiz-Duenas F.J."/>
            <person name="Sabat G."/>
            <person name="Salamov A."/>
            <person name="Samejima M."/>
            <person name="Schmutz J."/>
            <person name="Slot J.C."/>
            <person name="St John F."/>
            <person name="Stenlid J."/>
            <person name="Sun H."/>
            <person name="Sun S."/>
            <person name="Syed K."/>
            <person name="Tsang A."/>
            <person name="Wiebenga A."/>
            <person name="Young D."/>
            <person name="Pisabarro A."/>
            <person name="Eastwood D.C."/>
            <person name="Martin F."/>
            <person name="Cullen D."/>
            <person name="Grigoriev I.V."/>
            <person name="Hibbett D.S."/>
        </authorList>
    </citation>
    <scope>NUCLEOTIDE SEQUENCE [LARGE SCALE GENOMIC DNA]</scope>
    <source>
        <strain evidence="2 3">LYAD-421 SS1</strain>
    </source>
</reference>
<feature type="compositionally biased region" description="Acidic residues" evidence="1">
    <location>
        <begin position="383"/>
        <end position="396"/>
    </location>
</feature>
<gene>
    <name evidence="2" type="ORF">DICSQDRAFT_170045</name>
</gene>
<sequence>MDAQQPQHQHLAPMTVDLDGQQQQQQQQQQLPQANPHFAMPAPVEHGPPMASGFAAHSPPMHASPHASSSTYGQHQGNIAQPSMFQGNTSATMGMLMGLDPRYQLTPSYMGYAPQTAHAGPIQPFVPPAPTSISMPPGMPPLLMSRPTSQWIVLSDDMAPLVHREGCPVCTTWAHHIQDATRTDTSFAEANGTARAALQERLYDHFRRWQGSEGGGTPAELQQEIERLKKENELLRRKSEDRGREIDDLEARVNEAWEASEHHEDRARRLEDELRRHRRSRSLSPGPRRRDRSSPPRPTPPRPPPHQQFPNRPSRGPLLRPPPRGEPSRPGPSGMSRSTSQAVPSNLLGNTTSSSSPTPPFPSSNFPQGSSSSSRRLGPEAAFDSDMEDDDVDSESEGYNIKKGKQRAFNNANRAVLRQTRERLISQVTGTTPRQPAPPPLAPTLPALGPSAGLDPPRVPGGVHQPHMSVWPEATPVQAADAWSDYVPLNHHQYWELVRSARAQGGGAYNRVRDLLCQYDANGALGAFNYLHQLKMSWSDPHRAETRSQARRARDFGREAVHSNPSHIERNPGMRNPSRTDPPERWLEYWHQYPDTLPVYLPIPSQLGRPTRDHTRGHILLRALIPKLKGAQQSAERARFLEVTAQLFSIPGLYRRIVDEGHYPEDTVERLLPYPGQVTNVSIFDLAAWYAHCGLSAASIALMQPMAVRMRQYYERRNPNSAEAFLQWPRTMAEVTAVPVLAELALQVAALQENPDATTGHATTPLPLVIEGVDVDETMGEAQGIGEGQADELGPSGTVLSTDAPGPSPPSA</sequence>
<evidence type="ECO:0000256" key="1">
    <source>
        <dbReference type="SAM" id="MobiDB-lite"/>
    </source>
</evidence>
<feature type="compositionally biased region" description="Low complexity" evidence="1">
    <location>
        <begin position="331"/>
        <end position="356"/>
    </location>
</feature>
<accession>R7T0Z2</accession>
<dbReference type="OrthoDB" id="2758537at2759"/>
<feature type="region of interest" description="Disordered" evidence="1">
    <location>
        <begin position="780"/>
        <end position="812"/>
    </location>
</feature>
<feature type="region of interest" description="Disordered" evidence="1">
    <location>
        <begin position="1"/>
        <end position="80"/>
    </location>
</feature>
<dbReference type="HOGENOM" id="CLU_352335_0_0_1"/>
<evidence type="ECO:0000313" key="2">
    <source>
        <dbReference type="EMBL" id="EJF61630.1"/>
    </source>
</evidence>
<feature type="compositionally biased region" description="Low complexity" evidence="1">
    <location>
        <begin position="55"/>
        <end position="70"/>
    </location>
</feature>
<feature type="region of interest" description="Disordered" evidence="1">
    <location>
        <begin position="257"/>
        <end position="400"/>
    </location>
</feature>
<feature type="compositionally biased region" description="Basic and acidic residues" evidence="1">
    <location>
        <begin position="257"/>
        <end position="275"/>
    </location>
</feature>
<feature type="compositionally biased region" description="Polar residues" evidence="1">
    <location>
        <begin position="71"/>
        <end position="80"/>
    </location>
</feature>